<dbReference type="EMBL" id="CAUOFW020001157">
    <property type="protein sequence ID" value="CAK9141608.1"/>
    <property type="molecule type" value="Genomic_DNA"/>
</dbReference>
<organism evidence="1 2">
    <name type="scientific">Ilex paraguariensis</name>
    <name type="common">yerba mate</name>
    <dbReference type="NCBI Taxonomy" id="185542"/>
    <lineage>
        <taxon>Eukaryota</taxon>
        <taxon>Viridiplantae</taxon>
        <taxon>Streptophyta</taxon>
        <taxon>Embryophyta</taxon>
        <taxon>Tracheophyta</taxon>
        <taxon>Spermatophyta</taxon>
        <taxon>Magnoliopsida</taxon>
        <taxon>eudicotyledons</taxon>
        <taxon>Gunneridae</taxon>
        <taxon>Pentapetalae</taxon>
        <taxon>asterids</taxon>
        <taxon>campanulids</taxon>
        <taxon>Aquifoliales</taxon>
        <taxon>Aquifoliaceae</taxon>
        <taxon>Ilex</taxon>
    </lineage>
</organism>
<evidence type="ECO:0000313" key="1">
    <source>
        <dbReference type="EMBL" id="CAK9141608.1"/>
    </source>
</evidence>
<comment type="caution">
    <text evidence="1">The sequence shown here is derived from an EMBL/GenBank/DDBJ whole genome shotgun (WGS) entry which is preliminary data.</text>
</comment>
<sequence length="67" mass="7835">MADLEMTPEYLLADQNDRERKEITNLMIQEQLSKAHMMDWAEDIASPRTVPWPYKQAIEPLNVHLAP</sequence>
<gene>
    <name evidence="1" type="ORF">ILEXP_LOCUS9201</name>
</gene>
<proteinExistence type="predicted"/>
<dbReference type="Proteomes" id="UP001642360">
    <property type="component" value="Unassembled WGS sequence"/>
</dbReference>
<name>A0ABC8RA15_9AQUA</name>
<accession>A0ABC8RA15</accession>
<keyword evidence="2" id="KW-1185">Reference proteome</keyword>
<dbReference type="AlphaFoldDB" id="A0ABC8RA15"/>
<protein>
    <submittedName>
        <fullName evidence="1">Uncharacterized protein</fullName>
    </submittedName>
</protein>
<reference evidence="1 2" key="1">
    <citation type="submission" date="2024-02" db="EMBL/GenBank/DDBJ databases">
        <authorList>
            <person name="Vignale AGUSTIN F."/>
            <person name="Sosa J E."/>
            <person name="Modenutti C."/>
        </authorList>
    </citation>
    <scope>NUCLEOTIDE SEQUENCE [LARGE SCALE GENOMIC DNA]</scope>
</reference>
<evidence type="ECO:0000313" key="2">
    <source>
        <dbReference type="Proteomes" id="UP001642360"/>
    </source>
</evidence>